<comment type="caution">
    <text evidence="3">The sequence shown here is derived from an EMBL/GenBank/DDBJ whole genome shotgun (WGS) entry which is preliminary data.</text>
</comment>
<sequence length="524" mass="60516">MKYLFSIIICFLLANCSLANAQIKGPDGLPNIKYPEMLKEYDTLVSYIKQISPVIYYNKEVRGIDFMQHAKQLKKRIKPNTTMGEYLQIIKKTLNAAQDGHTSQVNSTLLDIVKKYWIPAKLVTFDSASTANMYQYVKYLKEAYYAKPELNLIYTSGEYYNLLAFSYKGKNYPSSMKLLSCNGKNIHDFVKTLTELVSPLRWDRVRNRVYDENFYWPAEIYKNGVLNLVFLDKNNNRHQLNIGKQDTVTYLNKKNNEYGYFSQTDTVVTHYFEKSGIFYAKIPAMREELGDTIKRRLMAAFAQHKVKSIVIDIRGNGGGSDNTYSKFLSKIVQDTLKKKVVVARNFSPYIQAQYHINRDSVLKSNTYTFNPGVPTLKLQEMYYIKQDFNFVVPDSVTLPFEGKIYVLQDKFIYSSASNLSSLANNSEQLVSIGETPDLLGGLQASTLMMMLPYSKFIFRVEPQIDLTDIKTVDDIFQNHVEYPVQYSIGDLYLRSTTKEDIYGKDFLQKHDPMFAKVLELEKKD</sequence>
<dbReference type="GO" id="GO:0006508">
    <property type="term" value="P:proteolysis"/>
    <property type="evidence" value="ECO:0007669"/>
    <property type="project" value="InterPro"/>
</dbReference>
<evidence type="ECO:0000313" key="3">
    <source>
        <dbReference type="EMBL" id="TDO21263.1"/>
    </source>
</evidence>
<dbReference type="InterPro" id="IPR005151">
    <property type="entry name" value="Tail-specific_protease"/>
</dbReference>
<dbReference type="AlphaFoldDB" id="A0A4R6IFX9"/>
<dbReference type="GO" id="GO:0008236">
    <property type="term" value="F:serine-type peptidase activity"/>
    <property type="evidence" value="ECO:0007669"/>
    <property type="project" value="InterPro"/>
</dbReference>
<evidence type="ECO:0000259" key="2">
    <source>
        <dbReference type="Pfam" id="PF03572"/>
    </source>
</evidence>
<protein>
    <submittedName>
        <fullName evidence="3">Peptidase S41-like protein</fullName>
    </submittedName>
</protein>
<evidence type="ECO:0000256" key="1">
    <source>
        <dbReference type="SAM" id="SignalP"/>
    </source>
</evidence>
<gene>
    <name evidence="3" type="ORF">CLV32_2367</name>
</gene>
<organism evidence="3 4">
    <name type="scientific">Pedobacter duraquae</name>
    <dbReference type="NCBI Taxonomy" id="425511"/>
    <lineage>
        <taxon>Bacteria</taxon>
        <taxon>Pseudomonadati</taxon>
        <taxon>Bacteroidota</taxon>
        <taxon>Sphingobacteriia</taxon>
        <taxon>Sphingobacteriales</taxon>
        <taxon>Sphingobacteriaceae</taxon>
        <taxon>Pedobacter</taxon>
    </lineage>
</organism>
<keyword evidence="1" id="KW-0732">Signal</keyword>
<accession>A0A4R6IFX9</accession>
<evidence type="ECO:0000313" key="4">
    <source>
        <dbReference type="Proteomes" id="UP000295499"/>
    </source>
</evidence>
<dbReference type="Gene3D" id="3.90.226.10">
    <property type="entry name" value="2-enoyl-CoA Hydratase, Chain A, domain 1"/>
    <property type="match status" value="1"/>
</dbReference>
<name>A0A4R6IFX9_9SPHI</name>
<dbReference type="OrthoDB" id="2327485at2"/>
<reference evidence="3 4" key="1">
    <citation type="submission" date="2019-03" db="EMBL/GenBank/DDBJ databases">
        <title>Genomic Encyclopedia of Archaeal and Bacterial Type Strains, Phase II (KMG-II): from individual species to whole genera.</title>
        <authorList>
            <person name="Goeker M."/>
        </authorList>
    </citation>
    <scope>NUCLEOTIDE SEQUENCE [LARGE SCALE GENOMIC DNA]</scope>
    <source>
        <strain evidence="3 4">DSM 19034</strain>
    </source>
</reference>
<feature type="domain" description="Tail specific protease" evidence="2">
    <location>
        <begin position="279"/>
        <end position="444"/>
    </location>
</feature>
<feature type="chain" id="PRO_5020840395" evidence="1">
    <location>
        <begin position="22"/>
        <end position="524"/>
    </location>
</feature>
<dbReference type="RefSeq" id="WP_133555626.1">
    <property type="nucleotide sequence ID" value="NZ_SNWM01000003.1"/>
</dbReference>
<feature type="signal peptide" evidence="1">
    <location>
        <begin position="1"/>
        <end position="21"/>
    </location>
</feature>
<keyword evidence="4" id="KW-1185">Reference proteome</keyword>
<proteinExistence type="predicted"/>
<dbReference type="Pfam" id="PF03572">
    <property type="entry name" value="Peptidase_S41"/>
    <property type="match status" value="1"/>
</dbReference>
<dbReference type="SUPFAM" id="SSF52096">
    <property type="entry name" value="ClpP/crotonase"/>
    <property type="match status" value="1"/>
</dbReference>
<dbReference type="EMBL" id="SNWM01000003">
    <property type="protein sequence ID" value="TDO21263.1"/>
    <property type="molecule type" value="Genomic_DNA"/>
</dbReference>
<dbReference type="Proteomes" id="UP000295499">
    <property type="component" value="Unassembled WGS sequence"/>
</dbReference>
<dbReference type="InterPro" id="IPR029045">
    <property type="entry name" value="ClpP/crotonase-like_dom_sf"/>
</dbReference>